<dbReference type="Proteomes" id="UP000230882">
    <property type="component" value="Unassembled WGS sequence"/>
</dbReference>
<dbReference type="AlphaFoldDB" id="A0A2H0UWX0"/>
<evidence type="ECO:0000313" key="3">
    <source>
        <dbReference type="Proteomes" id="UP000230882"/>
    </source>
</evidence>
<dbReference type="GO" id="GO:0004523">
    <property type="term" value="F:RNA-DNA hybrid ribonuclease activity"/>
    <property type="evidence" value="ECO:0007669"/>
    <property type="project" value="InterPro"/>
</dbReference>
<reference evidence="3" key="1">
    <citation type="submission" date="2017-09" db="EMBL/GenBank/DDBJ databases">
        <title>Depth-based differentiation of microbial function through sediment-hosted aquifers and enrichment of novel symbionts in the deep terrestrial subsurface.</title>
        <authorList>
            <person name="Probst A.J."/>
            <person name="Ladd B."/>
            <person name="Jarett J.K."/>
            <person name="Geller-Mcgrath D.E."/>
            <person name="Sieber C.M.K."/>
            <person name="Emerson J.B."/>
            <person name="Anantharaman K."/>
            <person name="Thomas B.C."/>
            <person name="Malmstrom R."/>
            <person name="Stieglmeier M."/>
            <person name="Klingl A."/>
            <person name="Woyke T."/>
            <person name="Ryan C.M."/>
            <person name="Banfield J.F."/>
        </authorList>
    </citation>
    <scope>NUCLEOTIDE SEQUENCE [LARGE SCALE GENOMIC DNA]</scope>
</reference>
<comment type="caution">
    <text evidence="2">The sequence shown here is derived from an EMBL/GenBank/DDBJ whole genome shotgun (WGS) entry which is preliminary data.</text>
</comment>
<feature type="domain" description="RNase H type-1" evidence="1">
    <location>
        <begin position="4"/>
        <end position="141"/>
    </location>
</feature>
<dbReference type="Gene3D" id="3.30.420.10">
    <property type="entry name" value="Ribonuclease H-like superfamily/Ribonuclease H"/>
    <property type="match status" value="1"/>
</dbReference>
<protein>
    <recommendedName>
        <fullName evidence="1">RNase H type-1 domain-containing protein</fullName>
    </recommendedName>
</protein>
<sequence>MKKNIEKIVVNIDGGSRGNPGPAAFGVLIFDGRGNVLKKYSQSIGEATNNEAEYQGLIFALKKIKALFGKEKIKKMLVELTSDSELLVKQMKGEYKILNPGIQALFLKAWNLKIDFARVKFSLIPREENREADRLVNEALDIENRTKKLF</sequence>
<dbReference type="EMBL" id="PFAU01000015">
    <property type="protein sequence ID" value="PIR91332.1"/>
    <property type="molecule type" value="Genomic_DNA"/>
</dbReference>
<name>A0A2H0UWX0_9BACT</name>
<dbReference type="Pfam" id="PF13456">
    <property type="entry name" value="RVT_3"/>
    <property type="match status" value="1"/>
</dbReference>
<dbReference type="InterPro" id="IPR002156">
    <property type="entry name" value="RNaseH_domain"/>
</dbReference>
<dbReference type="CDD" id="cd09279">
    <property type="entry name" value="RNase_HI_like"/>
    <property type="match status" value="1"/>
</dbReference>
<evidence type="ECO:0000313" key="2">
    <source>
        <dbReference type="EMBL" id="PIR91332.1"/>
    </source>
</evidence>
<proteinExistence type="predicted"/>
<accession>A0A2H0UWX0</accession>
<evidence type="ECO:0000259" key="1">
    <source>
        <dbReference type="PROSITE" id="PS50879"/>
    </source>
</evidence>
<dbReference type="InterPro" id="IPR053151">
    <property type="entry name" value="RNase_H-like"/>
</dbReference>
<gene>
    <name evidence="2" type="ORF">COU02_00605</name>
</gene>
<dbReference type="PANTHER" id="PTHR47723:SF19">
    <property type="entry name" value="POLYNUCLEOTIDYL TRANSFERASE, RIBONUCLEASE H-LIKE SUPERFAMILY PROTEIN"/>
    <property type="match status" value="1"/>
</dbReference>
<dbReference type="SUPFAM" id="SSF53098">
    <property type="entry name" value="Ribonuclease H-like"/>
    <property type="match status" value="1"/>
</dbReference>
<dbReference type="InterPro" id="IPR012337">
    <property type="entry name" value="RNaseH-like_sf"/>
</dbReference>
<dbReference type="PROSITE" id="PS50879">
    <property type="entry name" value="RNASE_H_1"/>
    <property type="match status" value="1"/>
</dbReference>
<dbReference type="GO" id="GO:0003676">
    <property type="term" value="F:nucleic acid binding"/>
    <property type="evidence" value="ECO:0007669"/>
    <property type="project" value="InterPro"/>
</dbReference>
<dbReference type="InterPro" id="IPR036397">
    <property type="entry name" value="RNaseH_sf"/>
</dbReference>
<organism evidence="2 3">
    <name type="scientific">bacterium (Candidatus Gribaldobacteria) CG10_big_fil_rev_8_21_14_0_10_37_46</name>
    <dbReference type="NCBI Taxonomy" id="2014276"/>
    <lineage>
        <taxon>Bacteria</taxon>
        <taxon>Candidatus Gribaldobacteria</taxon>
    </lineage>
</organism>
<dbReference type="PANTHER" id="PTHR47723">
    <property type="entry name" value="OS05G0353850 PROTEIN"/>
    <property type="match status" value="1"/>
</dbReference>